<reference evidence="2" key="1">
    <citation type="journal article" date="2008" name="Nat. Genet.">
        <title>The Pristionchus pacificus genome provides a unique perspective on nematode lifestyle and parasitism.</title>
        <authorList>
            <person name="Dieterich C."/>
            <person name="Clifton S.W."/>
            <person name="Schuster L.N."/>
            <person name="Chinwalla A."/>
            <person name="Delehaunty K."/>
            <person name="Dinkelacker I."/>
            <person name="Fulton L."/>
            <person name="Fulton R."/>
            <person name="Godfrey J."/>
            <person name="Minx P."/>
            <person name="Mitreva M."/>
            <person name="Roeseler W."/>
            <person name="Tian H."/>
            <person name="Witte H."/>
            <person name="Yang S.P."/>
            <person name="Wilson R.K."/>
            <person name="Sommer R.J."/>
        </authorList>
    </citation>
    <scope>NUCLEOTIDE SEQUENCE [LARGE SCALE GENOMIC DNA]</scope>
    <source>
        <strain evidence="2">PS312</strain>
    </source>
</reference>
<dbReference type="EnsemblMetazoa" id="PPA44771.1">
    <property type="protein sequence ID" value="PPA44771.1"/>
    <property type="gene ID" value="WBGene00283140"/>
</dbReference>
<accession>A0A8R1Z3N3</accession>
<evidence type="ECO:0000313" key="2">
    <source>
        <dbReference type="Proteomes" id="UP000005239"/>
    </source>
</evidence>
<keyword evidence="2" id="KW-1185">Reference proteome</keyword>
<dbReference type="Proteomes" id="UP000005239">
    <property type="component" value="Unassembled WGS sequence"/>
</dbReference>
<accession>A0A2A6B4N2</accession>
<organism evidence="1 2">
    <name type="scientific">Pristionchus pacificus</name>
    <name type="common">Parasitic nematode worm</name>
    <dbReference type="NCBI Taxonomy" id="54126"/>
    <lineage>
        <taxon>Eukaryota</taxon>
        <taxon>Metazoa</taxon>
        <taxon>Ecdysozoa</taxon>
        <taxon>Nematoda</taxon>
        <taxon>Chromadorea</taxon>
        <taxon>Rhabditida</taxon>
        <taxon>Rhabditina</taxon>
        <taxon>Diplogasteromorpha</taxon>
        <taxon>Diplogasteroidea</taxon>
        <taxon>Neodiplogasteridae</taxon>
        <taxon>Pristionchus</taxon>
    </lineage>
</organism>
<protein>
    <submittedName>
        <fullName evidence="1">Uncharacterized protein</fullName>
    </submittedName>
</protein>
<reference evidence="1" key="2">
    <citation type="submission" date="2022-06" db="UniProtKB">
        <authorList>
            <consortium name="EnsemblMetazoa"/>
        </authorList>
    </citation>
    <scope>IDENTIFICATION</scope>
    <source>
        <strain evidence="1">PS312</strain>
    </source>
</reference>
<dbReference type="AlphaFoldDB" id="A0A2A6B4N2"/>
<proteinExistence type="predicted"/>
<evidence type="ECO:0000313" key="1">
    <source>
        <dbReference type="EnsemblMetazoa" id="PPA44771.1"/>
    </source>
</evidence>
<sequence>MEQSWIGEETDIKFEEIVKHQKETYRQFRGDERKGGKRQKKEDRDDVAKGDAYVIDAKHHFQFGTSVRDG</sequence>
<name>A0A2A6B4N2_PRIPA</name>
<gene>
    <name evidence="1" type="primary">WBGene00283140</name>
</gene>